<feature type="region of interest" description="Disordered" evidence="1">
    <location>
        <begin position="21"/>
        <end position="47"/>
    </location>
</feature>
<proteinExistence type="predicted"/>
<dbReference type="Proteomes" id="UP000199670">
    <property type="component" value="Unassembled WGS sequence"/>
</dbReference>
<dbReference type="Pfam" id="PF12889">
    <property type="entry name" value="DUF3829"/>
    <property type="match status" value="1"/>
</dbReference>
<dbReference type="PROSITE" id="PS51257">
    <property type="entry name" value="PROKAR_LIPOPROTEIN"/>
    <property type="match status" value="1"/>
</dbReference>
<feature type="compositionally biased region" description="Polar residues" evidence="1">
    <location>
        <begin position="25"/>
        <end position="36"/>
    </location>
</feature>
<organism evidence="2 3">
    <name type="scientific">Gilliamella bombicola</name>
    <dbReference type="NCBI Taxonomy" id="1798182"/>
    <lineage>
        <taxon>Bacteria</taxon>
        <taxon>Pseudomonadati</taxon>
        <taxon>Pseudomonadota</taxon>
        <taxon>Gammaproteobacteria</taxon>
        <taxon>Orbales</taxon>
        <taxon>Orbaceae</taxon>
        <taxon>Gilliamella</taxon>
    </lineage>
</organism>
<evidence type="ECO:0000256" key="1">
    <source>
        <dbReference type="SAM" id="MobiDB-lite"/>
    </source>
</evidence>
<accession>A0A1C4AU45</accession>
<evidence type="ECO:0008006" key="4">
    <source>
        <dbReference type="Google" id="ProtNLM"/>
    </source>
</evidence>
<gene>
    <name evidence="2" type="ORF">GA0061081_103130</name>
</gene>
<dbReference type="RefSeq" id="WP_091347495.1">
    <property type="nucleotide sequence ID" value="NZ_FMAQ01000003.1"/>
</dbReference>
<reference evidence="3" key="1">
    <citation type="submission" date="2016-08" db="EMBL/GenBank/DDBJ databases">
        <authorList>
            <person name="Varghese N."/>
            <person name="Submissions Spin"/>
        </authorList>
    </citation>
    <scope>NUCLEOTIDE SEQUENCE [LARGE SCALE GENOMIC DNA]</scope>
    <source>
        <strain evidence="3">R-53248</strain>
    </source>
</reference>
<dbReference type="InterPro" id="IPR024291">
    <property type="entry name" value="DUF3829"/>
</dbReference>
<keyword evidence="3" id="KW-1185">Reference proteome</keyword>
<protein>
    <recommendedName>
        <fullName evidence="4">DUF3829 domain-containing protein</fullName>
    </recommendedName>
</protein>
<name>A0A1C4AU45_9GAMM</name>
<dbReference type="OrthoDB" id="7053846at2"/>
<dbReference type="AlphaFoldDB" id="A0A1C4AU45"/>
<dbReference type="EMBL" id="FMAQ01000003">
    <property type="protein sequence ID" value="SCB98077.1"/>
    <property type="molecule type" value="Genomic_DNA"/>
</dbReference>
<evidence type="ECO:0000313" key="3">
    <source>
        <dbReference type="Proteomes" id="UP000199670"/>
    </source>
</evidence>
<sequence length="356" mass="40511">MKKNFLTVLIAGFLMIGCDDKPTENKTQQPTATSEAKPSDSKKTEDVSRQFALKARKGNIWLEVFNANVSQAADELRGNGRGKMTSSLYHLDSRVKDFLRGISDKNGIIDVNRVKKNPTKLFIGSHPEPKELDEYKQLITELLAFKPELPELDAAGKALSDKYVEIGLAYDQIAKYYLNNEYKLDDFAKLPELLNNLNTLYNQYIEAKSVALAAYGKLYQEIHAFQKSEIKNKGLTLNYNCMEIMDLSEDVIDLINESFNEDNQFKNLDKSALEQKIQQIESIANELMTNKGKNKLIKQQGLNDMYYDRFVDRLPGLINQMKVVLKNLQTNTVEREVDSLNGELKSVIDGYNQVIN</sequence>
<feature type="compositionally biased region" description="Basic and acidic residues" evidence="1">
    <location>
        <begin position="37"/>
        <end position="47"/>
    </location>
</feature>
<evidence type="ECO:0000313" key="2">
    <source>
        <dbReference type="EMBL" id="SCB98077.1"/>
    </source>
</evidence>